<reference evidence="1 2" key="1">
    <citation type="journal article" date="2021" name="Int. J. Syst. Evol. Microbiol.">
        <title>Steroidobacter gossypii sp. nov., isolated from soil of cotton cropping field.</title>
        <authorList>
            <person name="Huang R."/>
            <person name="Yang S."/>
            <person name="Zhen C."/>
            <person name="Liu W."/>
        </authorList>
    </citation>
    <scope>NUCLEOTIDE SEQUENCE [LARGE SCALE GENOMIC DNA]</scope>
    <source>
        <strain evidence="1 2">S1-65</strain>
    </source>
</reference>
<keyword evidence="2" id="KW-1185">Reference proteome</keyword>
<protein>
    <submittedName>
        <fullName evidence="1">Uncharacterized protein</fullName>
    </submittedName>
</protein>
<dbReference type="Proteomes" id="UP000661077">
    <property type="component" value="Unassembled WGS sequence"/>
</dbReference>
<name>A0ABS1X443_9GAMM</name>
<dbReference type="RefSeq" id="WP_203170084.1">
    <property type="nucleotide sequence ID" value="NZ_JAEVLS010000006.1"/>
</dbReference>
<organism evidence="1 2">
    <name type="scientific">Steroidobacter gossypii</name>
    <dbReference type="NCBI Taxonomy" id="2805490"/>
    <lineage>
        <taxon>Bacteria</taxon>
        <taxon>Pseudomonadati</taxon>
        <taxon>Pseudomonadota</taxon>
        <taxon>Gammaproteobacteria</taxon>
        <taxon>Steroidobacterales</taxon>
        <taxon>Steroidobacteraceae</taxon>
        <taxon>Steroidobacter</taxon>
    </lineage>
</organism>
<evidence type="ECO:0000313" key="1">
    <source>
        <dbReference type="EMBL" id="MBM0107977.1"/>
    </source>
</evidence>
<gene>
    <name evidence="1" type="ORF">JM946_24875</name>
</gene>
<proteinExistence type="predicted"/>
<evidence type="ECO:0000313" key="2">
    <source>
        <dbReference type="Proteomes" id="UP000661077"/>
    </source>
</evidence>
<sequence length="54" mass="6051">MNTLERRRLVKAQVIDVKVAKAAVNASKRQRAEAAKVLRKDMAAEQFNQLRAAS</sequence>
<comment type="caution">
    <text evidence="1">The sequence shown here is derived from an EMBL/GenBank/DDBJ whole genome shotgun (WGS) entry which is preliminary data.</text>
</comment>
<accession>A0ABS1X443</accession>
<dbReference type="EMBL" id="JAEVLS010000006">
    <property type="protein sequence ID" value="MBM0107977.1"/>
    <property type="molecule type" value="Genomic_DNA"/>
</dbReference>